<sequence>MSLSREYKTDSEKEVAGVPVEVGSNDDGSIPTFILARASKTNKAYQAALTKAAAPFQRQIQLKIDVSVQLEKAFMDVFCDTVLRGWSNVLMSDVTGNEADKGFADFSKQNATLLFKRLPDLYDYLQEQSNSASLFLDATREESAKN</sequence>
<protein>
    <submittedName>
        <fullName evidence="1">Tail chaperonin</fullName>
    </submittedName>
</protein>
<dbReference type="Proteomes" id="UP001056479">
    <property type="component" value="Segment"/>
</dbReference>
<keyword evidence="2" id="KW-1185">Reference proteome</keyword>
<gene>
    <name evidence="1" type="ORF">Langgrundblatt1_BL10038</name>
</gene>
<evidence type="ECO:0000313" key="2">
    <source>
        <dbReference type="Proteomes" id="UP001056479"/>
    </source>
</evidence>
<organism evidence="1 2">
    <name type="scientific">Xanthomonas phage Langgrundblatt1</name>
    <dbReference type="NCBI Taxonomy" id="2939128"/>
    <lineage>
        <taxon>Viruses</taxon>
        <taxon>Duplodnaviria</taxon>
        <taxon>Heunggongvirae</taxon>
        <taxon>Uroviricota</taxon>
        <taxon>Caudoviricetes</taxon>
        <taxon>Stanbaylleyvirinae</taxon>
        <taxon>Shirevirus</taxon>
        <taxon>Shirevirus langgrundblatt1</taxon>
    </lineage>
</organism>
<accession>A0A9E7E151</accession>
<dbReference type="EMBL" id="ON189042">
    <property type="protein sequence ID" value="URA06803.1"/>
    <property type="molecule type" value="Genomic_DNA"/>
</dbReference>
<evidence type="ECO:0000313" key="1">
    <source>
        <dbReference type="EMBL" id="URA06803.1"/>
    </source>
</evidence>
<name>A0A9E7E151_9CAUD</name>
<proteinExistence type="predicted"/>
<reference evidence="1" key="1">
    <citation type="journal article" date="2022" name="Viruses">
        <title>Isolation of novel Xanthomonas phages for the plant pathogens X. translucens and X. campestris.</title>
        <authorList>
            <person name="Erdrich S.H."/>
            <person name="Sharma V."/>
            <person name="Schurr U."/>
            <person name="Arsova B."/>
            <person name="Frunzke J."/>
        </authorList>
    </citation>
    <scope>NUCLEOTIDE SEQUENCE</scope>
</reference>